<evidence type="ECO:0000313" key="9">
    <source>
        <dbReference type="EMBL" id="HDS10490.1"/>
    </source>
</evidence>
<dbReference type="InterPro" id="IPR006638">
    <property type="entry name" value="Elp3/MiaA/NifB-like_rSAM"/>
</dbReference>
<evidence type="ECO:0000256" key="1">
    <source>
        <dbReference type="ARBA" id="ARBA00001966"/>
    </source>
</evidence>
<dbReference type="GO" id="GO:0051536">
    <property type="term" value="F:iron-sulfur cluster binding"/>
    <property type="evidence" value="ECO:0007669"/>
    <property type="project" value="UniProtKB-KW"/>
</dbReference>
<dbReference type="CDD" id="cd02068">
    <property type="entry name" value="radical_SAM_B12_BD"/>
    <property type="match status" value="1"/>
</dbReference>
<proteinExistence type="predicted"/>
<evidence type="ECO:0000256" key="4">
    <source>
        <dbReference type="ARBA" id="ARBA00022691"/>
    </source>
</evidence>
<dbReference type="InterPro" id="IPR034466">
    <property type="entry name" value="Methyltransferase_Class_B"/>
</dbReference>
<dbReference type="InterPro" id="IPR006158">
    <property type="entry name" value="Cobalamin-bd"/>
</dbReference>
<dbReference type="SMART" id="SM00729">
    <property type="entry name" value="Elp3"/>
    <property type="match status" value="1"/>
</dbReference>
<dbReference type="SFLD" id="SFLDS00029">
    <property type="entry name" value="Radical_SAM"/>
    <property type="match status" value="1"/>
</dbReference>
<dbReference type="SFLD" id="SFLDF00326">
    <property type="entry name" value="5''-pyrrole_methytransferase"/>
    <property type="match status" value="1"/>
</dbReference>
<keyword evidence="7" id="KW-0411">Iron-sulfur</keyword>
<dbReference type="NCBIfam" id="TIGR04190">
    <property type="entry name" value="B12_SAM_Ta0216"/>
    <property type="match status" value="1"/>
</dbReference>
<evidence type="ECO:0000256" key="3">
    <source>
        <dbReference type="ARBA" id="ARBA00022679"/>
    </source>
</evidence>
<sequence length="554" mass="63743">MIDLLLVHPPSYYYFREEKRVYGPIADVVPSSPVYDMYPYGFFSITYYLLKKGYKARIHNAAALMVLDESYRFEDYLRGIDAKLYGVDLHWLPHAHGALEVAKILKKIKGEVPVVLGGLSASIFWAEILTKYDFVDYVLVGDTTEKSIEKLIMYIEGKGRLEDIEGLAYREEGKVKLNPPRKPEPLLNEYKIDFNYLFKYALTDDPLSFTPFSSFMNNPIGAVLVFKGCLYSCATCGGGRNTYMEYLGRDRVSFKTPDVVADEILSINSWSRIPVFVIGDLQLVGGEKYAEALVKELRENGFDAPIYFEFFYPPPHGLLEKIIKASHTVYLQLSPETQDEFLRIKFGRQYNNTMLEKFIERAHKLGFSRIDLYFMHGIPFQTMDVALKLPRYVENLYGQYKNSRIDVFVSPLAPFIDPGSPAFKYPFLYGYKLKAKTLSEHVDLISRSRTWVEMLNYESYYMSNTELAIATAKTGLELLKIKARYGIIDEDIARKQIEVIENYLESHGETIGVDKKIVVPFEELYETLDLGKLLRNPDEISKILINITRFGENN</sequence>
<dbReference type="Pfam" id="PF02310">
    <property type="entry name" value="B12-binding"/>
    <property type="match status" value="1"/>
</dbReference>
<gene>
    <name evidence="9" type="ORF">ENO04_02545</name>
</gene>
<evidence type="ECO:0000259" key="8">
    <source>
        <dbReference type="PROSITE" id="PS51332"/>
    </source>
</evidence>
<dbReference type="Pfam" id="PF04055">
    <property type="entry name" value="Radical_SAM"/>
    <property type="match status" value="1"/>
</dbReference>
<evidence type="ECO:0000256" key="7">
    <source>
        <dbReference type="ARBA" id="ARBA00023014"/>
    </source>
</evidence>
<dbReference type="SFLD" id="SFLDG01123">
    <property type="entry name" value="methyltransferase_(Class_B)"/>
    <property type="match status" value="1"/>
</dbReference>
<evidence type="ECO:0000256" key="5">
    <source>
        <dbReference type="ARBA" id="ARBA00022723"/>
    </source>
</evidence>
<dbReference type="Gene3D" id="3.40.50.280">
    <property type="entry name" value="Cobalamin-binding domain"/>
    <property type="match status" value="1"/>
</dbReference>
<dbReference type="InterPro" id="IPR036724">
    <property type="entry name" value="Cobalamin-bd_sf"/>
</dbReference>
<evidence type="ECO:0000256" key="2">
    <source>
        <dbReference type="ARBA" id="ARBA00022603"/>
    </source>
</evidence>
<dbReference type="GO" id="GO:0003824">
    <property type="term" value="F:catalytic activity"/>
    <property type="evidence" value="ECO:0007669"/>
    <property type="project" value="InterPro"/>
</dbReference>
<dbReference type="InterPro" id="IPR007197">
    <property type="entry name" value="rSAM"/>
</dbReference>
<dbReference type="SFLD" id="SFLDG01082">
    <property type="entry name" value="B12-binding_domain_containing"/>
    <property type="match status" value="1"/>
</dbReference>
<reference evidence="9" key="1">
    <citation type="journal article" date="2020" name="mSystems">
        <title>Genome- and Community-Level Interaction Insights into Carbon Utilization and Element Cycling Functions of Hydrothermarchaeota in Hydrothermal Sediment.</title>
        <authorList>
            <person name="Zhou Z."/>
            <person name="Liu Y."/>
            <person name="Xu W."/>
            <person name="Pan J."/>
            <person name="Luo Z.H."/>
            <person name="Li M."/>
        </authorList>
    </citation>
    <scope>NUCLEOTIDE SEQUENCE [LARGE SCALE GENOMIC DNA]</scope>
    <source>
        <strain evidence="9">SpSt-123</strain>
    </source>
</reference>
<keyword evidence="5" id="KW-0479">Metal-binding</keyword>
<dbReference type="SUPFAM" id="SSF52242">
    <property type="entry name" value="Cobalamin (vitamin B12)-binding domain"/>
    <property type="match status" value="1"/>
</dbReference>
<keyword evidence="2" id="KW-0489">Methyltransferase</keyword>
<dbReference type="GO" id="GO:0046872">
    <property type="term" value="F:metal ion binding"/>
    <property type="evidence" value="ECO:0007669"/>
    <property type="project" value="UniProtKB-KW"/>
</dbReference>
<dbReference type="PANTHER" id="PTHR43409">
    <property type="entry name" value="ANAEROBIC MAGNESIUM-PROTOPORPHYRIN IX MONOMETHYL ESTER CYCLASE-RELATED"/>
    <property type="match status" value="1"/>
</dbReference>
<dbReference type="GO" id="GO:0031419">
    <property type="term" value="F:cobalamin binding"/>
    <property type="evidence" value="ECO:0007669"/>
    <property type="project" value="InterPro"/>
</dbReference>
<dbReference type="InterPro" id="IPR051198">
    <property type="entry name" value="BchE-like"/>
</dbReference>
<feature type="domain" description="B12-binding" evidence="8">
    <location>
        <begin position="25"/>
        <end position="162"/>
    </location>
</feature>
<dbReference type="SUPFAM" id="SSF102114">
    <property type="entry name" value="Radical SAM enzymes"/>
    <property type="match status" value="1"/>
</dbReference>
<keyword evidence="3" id="KW-0808">Transferase</keyword>
<organism evidence="9">
    <name type="scientific">Fervidicoccus fontis</name>
    <dbReference type="NCBI Taxonomy" id="683846"/>
    <lineage>
        <taxon>Archaea</taxon>
        <taxon>Thermoproteota</taxon>
        <taxon>Thermoprotei</taxon>
        <taxon>Fervidicoccales</taxon>
        <taxon>Fervidicoccaceae</taxon>
        <taxon>Fervidicoccus</taxon>
    </lineage>
</organism>
<comment type="caution">
    <text evidence="9">The sequence shown here is derived from an EMBL/GenBank/DDBJ whole genome shotgun (WGS) entry which is preliminary data.</text>
</comment>
<dbReference type="InterPro" id="IPR058240">
    <property type="entry name" value="rSAM_sf"/>
</dbReference>
<keyword evidence="6" id="KW-0408">Iron</keyword>
<dbReference type="InterPro" id="IPR026447">
    <property type="entry name" value="B12_SAM_Ta0216"/>
</dbReference>
<keyword evidence="4" id="KW-0949">S-adenosyl-L-methionine</keyword>
<name>A0A7C1ID53_9CREN</name>
<dbReference type="PROSITE" id="PS51332">
    <property type="entry name" value="B12_BINDING"/>
    <property type="match status" value="1"/>
</dbReference>
<dbReference type="PANTHER" id="PTHR43409:SF7">
    <property type="entry name" value="BLL1977 PROTEIN"/>
    <property type="match status" value="1"/>
</dbReference>
<accession>A0A7C1ID53</accession>
<protein>
    <submittedName>
        <fullName evidence="9">TIGR04190 family B12-binding domain/radical SAM domain protein</fullName>
    </submittedName>
</protein>
<dbReference type="EMBL" id="DSDY01000087">
    <property type="protein sequence ID" value="HDS10490.1"/>
    <property type="molecule type" value="Genomic_DNA"/>
</dbReference>
<comment type="cofactor">
    <cofactor evidence="1">
        <name>[4Fe-4S] cluster</name>
        <dbReference type="ChEBI" id="CHEBI:49883"/>
    </cofactor>
</comment>
<dbReference type="AlphaFoldDB" id="A0A7C1ID53"/>
<evidence type="ECO:0000256" key="6">
    <source>
        <dbReference type="ARBA" id="ARBA00023004"/>
    </source>
</evidence>